<dbReference type="GO" id="GO:0030655">
    <property type="term" value="P:beta-lactam antibiotic catabolic process"/>
    <property type="evidence" value="ECO:0007669"/>
    <property type="project" value="InterPro"/>
</dbReference>
<dbReference type="SUPFAM" id="SSF56601">
    <property type="entry name" value="beta-lactamase/transpeptidase-like"/>
    <property type="match status" value="1"/>
</dbReference>
<dbReference type="GO" id="GO:0008800">
    <property type="term" value="F:beta-lactamase activity"/>
    <property type="evidence" value="ECO:0007669"/>
    <property type="project" value="InterPro"/>
</dbReference>
<evidence type="ECO:0000259" key="1">
    <source>
        <dbReference type="Pfam" id="PF13354"/>
    </source>
</evidence>
<dbReference type="Proteomes" id="UP000070541">
    <property type="component" value="Unassembled WGS sequence"/>
</dbReference>
<dbReference type="InterPro" id="IPR045155">
    <property type="entry name" value="Beta-lactam_cat"/>
</dbReference>
<organism evidence="2 3">
    <name type="scientific">Streptococcus oralis</name>
    <dbReference type="NCBI Taxonomy" id="1303"/>
    <lineage>
        <taxon>Bacteria</taxon>
        <taxon>Bacillati</taxon>
        <taxon>Bacillota</taxon>
        <taxon>Bacilli</taxon>
        <taxon>Lactobacillales</taxon>
        <taxon>Streptococcaceae</taxon>
        <taxon>Streptococcus</taxon>
    </lineage>
</organism>
<name>A0A139M755_STROR</name>
<dbReference type="GO" id="GO:0046677">
    <property type="term" value="P:response to antibiotic"/>
    <property type="evidence" value="ECO:0007669"/>
    <property type="project" value="InterPro"/>
</dbReference>
<proteinExistence type="predicted"/>
<gene>
    <name evidence="2" type="ORF">SORDD05_01590</name>
</gene>
<dbReference type="PANTHER" id="PTHR35333">
    <property type="entry name" value="BETA-LACTAMASE"/>
    <property type="match status" value="1"/>
</dbReference>
<reference evidence="2 3" key="1">
    <citation type="submission" date="2016-01" db="EMBL/GenBank/DDBJ databases">
        <title>Highly variable Streptococcus oralis are common among viridans streptococci isolated from primates.</title>
        <authorList>
            <person name="Denapaite D."/>
            <person name="Rieger M."/>
            <person name="Koendgen S."/>
            <person name="Brueckner R."/>
            <person name="Ochigava I."/>
            <person name="Kappeler P."/>
            <person name="Maetz-Rensing K."/>
            <person name="Leendertz F."/>
            <person name="Hakenbeck R."/>
        </authorList>
    </citation>
    <scope>NUCLEOTIDE SEQUENCE [LARGE SCALE GENOMIC DNA]</scope>
    <source>
        <strain evidence="2 3">DD05</strain>
    </source>
</reference>
<dbReference type="Gene3D" id="3.40.710.10">
    <property type="entry name" value="DD-peptidase/beta-lactamase superfamily"/>
    <property type="match status" value="1"/>
</dbReference>
<dbReference type="EMBL" id="LQOG01000035">
    <property type="protein sequence ID" value="KXT59595.1"/>
    <property type="molecule type" value="Genomic_DNA"/>
</dbReference>
<dbReference type="PANTHER" id="PTHR35333:SF3">
    <property type="entry name" value="BETA-LACTAMASE-TYPE TRANSPEPTIDASE FOLD CONTAINING PROTEIN"/>
    <property type="match status" value="1"/>
</dbReference>
<comment type="caution">
    <text evidence="2">The sequence shown here is derived from an EMBL/GenBank/DDBJ whole genome shotgun (WGS) entry which is preliminary data.</text>
</comment>
<dbReference type="InterPro" id="IPR012338">
    <property type="entry name" value="Beta-lactam/transpept-like"/>
</dbReference>
<sequence length="423" mass="48155">MRKFLVVLSLLSVFIITSRVVSTEKQLPYSSQEIYYLTESDHGFYYKEALESPMVYGETAVYSNEDLVKESGKLTPGTTFKIVEWRLNRQGIPVFKLDNHQFILADKRLVYDQSQVQTQNRQVWLDPGFVIYNSPYVAKEISSSLSPYQRVTVDRTLFAEGQEFLHIDQVGWVSKEFVSEEDNRIQKVQEVLSNNYQNENYSIYVKQLSTGKEAGVNEDSKLYAASILKLAYLYYAQDKINQGEYTLNSNFKYIPEVNSFPGSYKPEGSGSLPKTGDNKDYSLQQLITKVTKESDNVAHNILGYYVTNQSDGAFKEKMSTIMGEDWDVNDKLTSSKMAGKVMEAIYNQNGFVLESLSKTNFDNQRIAKGVSVKVAHKIGDADEFKHDTAIVFTDSPFVLSIFTKNSDYDTIAKIAKDVYEVLK</sequence>
<feature type="domain" description="Beta-lactamase class A catalytic" evidence="1">
    <location>
        <begin position="202"/>
        <end position="403"/>
    </location>
</feature>
<protein>
    <recommendedName>
        <fullName evidence="1">Beta-lactamase class A catalytic domain-containing protein</fullName>
    </recommendedName>
</protein>
<dbReference type="RefSeq" id="WP_061418805.1">
    <property type="nucleotide sequence ID" value="NZ_KQ969038.1"/>
</dbReference>
<dbReference type="AlphaFoldDB" id="A0A139M755"/>
<accession>A0A139M755</accession>
<evidence type="ECO:0000313" key="3">
    <source>
        <dbReference type="Proteomes" id="UP000070541"/>
    </source>
</evidence>
<evidence type="ECO:0000313" key="2">
    <source>
        <dbReference type="EMBL" id="KXT59595.1"/>
    </source>
</evidence>
<dbReference type="Pfam" id="PF13354">
    <property type="entry name" value="Beta-lactamase2"/>
    <property type="match status" value="1"/>
</dbReference>
<dbReference type="PATRIC" id="fig|1303.76.peg.1654"/>
<dbReference type="InterPro" id="IPR000871">
    <property type="entry name" value="Beta-lactam_class-A"/>
</dbReference>